<evidence type="ECO:0000256" key="11">
    <source>
        <dbReference type="ARBA" id="ARBA00022840"/>
    </source>
</evidence>
<dbReference type="OrthoDB" id="643280at2759"/>
<dbReference type="PROSITE" id="PS50011">
    <property type="entry name" value="PROTEIN_KINASE_DOM"/>
    <property type="match status" value="1"/>
</dbReference>
<keyword evidence="8" id="KW-0430">Lectin</keyword>
<dbReference type="CDD" id="cd00028">
    <property type="entry name" value="B_lectin"/>
    <property type="match status" value="1"/>
</dbReference>
<evidence type="ECO:0000256" key="13">
    <source>
        <dbReference type="ARBA" id="ARBA00023136"/>
    </source>
</evidence>
<dbReference type="InterPro" id="IPR003609">
    <property type="entry name" value="Pan_app"/>
</dbReference>
<dbReference type="CDD" id="cd14066">
    <property type="entry name" value="STKc_IRAK"/>
    <property type="match status" value="1"/>
</dbReference>
<comment type="caution">
    <text evidence="27">The sequence shown here is derived from an EMBL/GenBank/DDBJ whole genome shotgun (WGS) entry which is preliminary data.</text>
</comment>
<feature type="compositionally biased region" description="Polar residues" evidence="21">
    <location>
        <begin position="812"/>
        <end position="832"/>
    </location>
</feature>
<keyword evidence="28" id="KW-1185">Reference proteome</keyword>
<evidence type="ECO:0000256" key="17">
    <source>
        <dbReference type="ARBA" id="ARBA00047899"/>
    </source>
</evidence>
<evidence type="ECO:0000313" key="27">
    <source>
        <dbReference type="EMBL" id="CAH9089237.1"/>
    </source>
</evidence>
<dbReference type="SUPFAM" id="SSF51110">
    <property type="entry name" value="alpha-D-mannose-specific plant lectins"/>
    <property type="match status" value="1"/>
</dbReference>
<evidence type="ECO:0000256" key="1">
    <source>
        <dbReference type="ARBA" id="ARBA00004251"/>
    </source>
</evidence>
<comment type="similarity">
    <text evidence="19">Belongs to the protein kinase superfamily. Ser/Thr protein kinase family.</text>
</comment>
<dbReference type="PIRSF" id="PIRSF000641">
    <property type="entry name" value="SRK"/>
    <property type="match status" value="1"/>
</dbReference>
<feature type="transmembrane region" description="Helical" evidence="22">
    <location>
        <begin position="438"/>
        <end position="462"/>
    </location>
</feature>
<dbReference type="EC" id="2.7.11.1" evidence="19"/>
<dbReference type="CDD" id="cd12087">
    <property type="entry name" value="TM_EGFR-like"/>
    <property type="match status" value="1"/>
</dbReference>
<dbReference type="PROSITE" id="PS00107">
    <property type="entry name" value="PROTEIN_KINASE_ATP"/>
    <property type="match status" value="1"/>
</dbReference>
<dbReference type="GO" id="GO:0005886">
    <property type="term" value="C:plasma membrane"/>
    <property type="evidence" value="ECO:0007669"/>
    <property type="project" value="UniProtKB-SubCell"/>
</dbReference>
<organism evidence="27 28">
    <name type="scientific">Cuscuta europaea</name>
    <name type="common">European dodder</name>
    <dbReference type="NCBI Taxonomy" id="41803"/>
    <lineage>
        <taxon>Eukaryota</taxon>
        <taxon>Viridiplantae</taxon>
        <taxon>Streptophyta</taxon>
        <taxon>Embryophyta</taxon>
        <taxon>Tracheophyta</taxon>
        <taxon>Spermatophyta</taxon>
        <taxon>Magnoliopsida</taxon>
        <taxon>eudicotyledons</taxon>
        <taxon>Gunneridae</taxon>
        <taxon>Pentapetalae</taxon>
        <taxon>asterids</taxon>
        <taxon>lamiids</taxon>
        <taxon>Solanales</taxon>
        <taxon>Convolvulaceae</taxon>
        <taxon>Cuscuteae</taxon>
        <taxon>Cuscuta</taxon>
        <taxon>Cuscuta subgen. Cuscuta</taxon>
    </lineage>
</organism>
<keyword evidence="15" id="KW-0675">Receptor</keyword>
<feature type="signal peptide" evidence="23">
    <location>
        <begin position="1"/>
        <end position="26"/>
    </location>
</feature>
<dbReference type="CDD" id="cd01098">
    <property type="entry name" value="PAN_AP_plant"/>
    <property type="match status" value="1"/>
</dbReference>
<dbReference type="Gene3D" id="3.30.200.20">
    <property type="entry name" value="Phosphorylase Kinase, domain 1"/>
    <property type="match status" value="1"/>
</dbReference>
<evidence type="ECO:0000256" key="6">
    <source>
        <dbReference type="ARBA" id="ARBA00022692"/>
    </source>
</evidence>
<comment type="catalytic activity">
    <reaction evidence="17 19">
        <text>L-threonyl-[protein] + ATP = O-phospho-L-threonyl-[protein] + ADP + H(+)</text>
        <dbReference type="Rhea" id="RHEA:46608"/>
        <dbReference type="Rhea" id="RHEA-COMP:11060"/>
        <dbReference type="Rhea" id="RHEA-COMP:11605"/>
        <dbReference type="ChEBI" id="CHEBI:15378"/>
        <dbReference type="ChEBI" id="CHEBI:30013"/>
        <dbReference type="ChEBI" id="CHEBI:30616"/>
        <dbReference type="ChEBI" id="CHEBI:61977"/>
        <dbReference type="ChEBI" id="CHEBI:456216"/>
        <dbReference type="EC" id="2.7.11.1"/>
    </reaction>
</comment>
<evidence type="ECO:0000256" key="20">
    <source>
        <dbReference type="PROSITE-ProRule" id="PRU10141"/>
    </source>
</evidence>
<keyword evidence="13 22" id="KW-0472">Membrane</keyword>
<dbReference type="FunFam" id="1.10.510.10:FF:000227">
    <property type="entry name" value="Serine/threonine-protein kinase"/>
    <property type="match status" value="1"/>
</dbReference>
<evidence type="ECO:0000256" key="9">
    <source>
        <dbReference type="ARBA" id="ARBA00022741"/>
    </source>
</evidence>
<keyword evidence="5 19" id="KW-0808">Transferase</keyword>
<keyword evidence="2" id="KW-1003">Cell membrane</keyword>
<sequence>MLIRNYYPPALVSSFIFLCSFLTAHGADTIHANQSLSGDQTIVSSYFELGFFKPGNASKYYVGIWYRNIDPQTVVWVANRETAISDKTSAELKMVDGNLVLLNELKITLWNTSLSSAVASSSVSAVLLDSGNLVLTGGSDSDPNSTAVTPLWQSFDYPTHTWLPGGKIAYDKRTKQKHLLTSWRNSEDPAPGLYSLELDPIQKQYLIRWNRSEQYWRSGPWNNHIFSLVPEMRLNYVYNFSYIDNANESYFTYSLNVPSSLLSRFVMDISGQIKQFTWLETSKQWNLFWSQPRKQCEVHAYCGPFSSCQNSLPFCDCLDGFQKTSDREWSLSDYSGGCTRKMKLQCGEKDKFKPLAQLKSPDNPQSVSVGNGSDCEYLCLGNCSCTAYAYDVSNGCSVWIGQLNNIENVTQDSGGGKTVNIRLSASEFPSGKSKAATVWIGATVGSVVVILVLFGVIFLVFWKRRRHLIRTSKEMDSSLVAFSYRDLKYATKNFSEKLGSGSFGSVYKGTLPDSLSSVIAVKKLESISQGEKQFRTEVSTIGAVQHLNIVRLRGFCSEGNKKKLLVYDYIPNGSLDSCLFGVEEGPKFLDWKSRYQIALGIARGLSYLHEKCRDYIIHCDIKPENILLDSKMCPKVADFGMAKLVGRDFSRVLTTMRGTRGYLAPEWITGVAITPKADVYSYGMVLFELLSGTRNSDHSKDGKVKFFPCCAARVILEGGDVLCLVDPRLDRVADPEEVSRICSLAFWCIQDDENQRPSMGAVVQILEGVLDVKMPPVPRSLQVFADGDSVEQPIVYFTESLSSGQSQSSLQTHTKASTNAFFSQPKSDTSST</sequence>
<feature type="binding site" evidence="20">
    <location>
        <position position="523"/>
    </location>
    <ligand>
        <name>ATP</name>
        <dbReference type="ChEBI" id="CHEBI:30616"/>
    </ligand>
</feature>
<dbReference type="Gene3D" id="2.90.10.10">
    <property type="entry name" value="Bulb-type lectin domain"/>
    <property type="match status" value="1"/>
</dbReference>
<keyword evidence="14" id="KW-1015">Disulfide bond</keyword>
<dbReference type="InterPro" id="IPR036426">
    <property type="entry name" value="Bulb-type_lectin_dom_sf"/>
</dbReference>
<gene>
    <name evidence="27" type="ORF">CEURO_LOCUS10804</name>
</gene>
<name>A0A9P1E908_CUSEU</name>
<dbReference type="GO" id="GO:0048544">
    <property type="term" value="P:recognition of pollen"/>
    <property type="evidence" value="ECO:0007669"/>
    <property type="project" value="InterPro"/>
</dbReference>
<feature type="region of interest" description="Disordered" evidence="21">
    <location>
        <begin position="804"/>
        <end position="832"/>
    </location>
</feature>
<evidence type="ECO:0000256" key="16">
    <source>
        <dbReference type="ARBA" id="ARBA00023180"/>
    </source>
</evidence>
<dbReference type="InterPro" id="IPR001480">
    <property type="entry name" value="Bulb-type_lectin_dom"/>
</dbReference>
<evidence type="ECO:0000256" key="21">
    <source>
        <dbReference type="SAM" id="MobiDB-lite"/>
    </source>
</evidence>
<keyword evidence="12 22" id="KW-1133">Transmembrane helix</keyword>
<keyword evidence="6 22" id="KW-0812">Transmembrane</keyword>
<evidence type="ECO:0000256" key="5">
    <source>
        <dbReference type="ARBA" id="ARBA00022679"/>
    </source>
</evidence>
<evidence type="ECO:0000256" key="4">
    <source>
        <dbReference type="ARBA" id="ARBA00022553"/>
    </source>
</evidence>
<evidence type="ECO:0000313" key="28">
    <source>
        <dbReference type="Proteomes" id="UP001152484"/>
    </source>
</evidence>
<keyword evidence="11 19" id="KW-0067">ATP-binding</keyword>
<dbReference type="Pfam" id="PF00069">
    <property type="entry name" value="Pkinase"/>
    <property type="match status" value="1"/>
</dbReference>
<keyword evidence="16" id="KW-0325">Glycoprotein</keyword>
<dbReference type="EMBL" id="CAMAPE010000020">
    <property type="protein sequence ID" value="CAH9089237.1"/>
    <property type="molecule type" value="Genomic_DNA"/>
</dbReference>
<feature type="domain" description="Protein kinase" evidence="24">
    <location>
        <begin position="492"/>
        <end position="770"/>
    </location>
</feature>
<dbReference type="Gene3D" id="1.10.510.10">
    <property type="entry name" value="Transferase(Phosphotransferase) domain 1"/>
    <property type="match status" value="1"/>
</dbReference>
<dbReference type="Pfam" id="PF01453">
    <property type="entry name" value="B_lectin"/>
    <property type="match status" value="1"/>
</dbReference>
<keyword evidence="7 23" id="KW-0732">Signal</keyword>
<evidence type="ECO:0000256" key="19">
    <source>
        <dbReference type="PIRNR" id="PIRNR000641"/>
    </source>
</evidence>
<dbReference type="InterPro" id="IPR000858">
    <property type="entry name" value="S_locus_glycoprot_dom"/>
</dbReference>
<proteinExistence type="inferred from homology"/>
<comment type="catalytic activity">
    <reaction evidence="18 19">
        <text>L-seryl-[protein] + ATP = O-phospho-L-seryl-[protein] + ADP + H(+)</text>
        <dbReference type="Rhea" id="RHEA:17989"/>
        <dbReference type="Rhea" id="RHEA-COMP:9863"/>
        <dbReference type="Rhea" id="RHEA-COMP:11604"/>
        <dbReference type="ChEBI" id="CHEBI:15378"/>
        <dbReference type="ChEBI" id="CHEBI:29999"/>
        <dbReference type="ChEBI" id="CHEBI:30616"/>
        <dbReference type="ChEBI" id="CHEBI:83421"/>
        <dbReference type="ChEBI" id="CHEBI:456216"/>
        <dbReference type="EC" id="2.7.11.1"/>
    </reaction>
</comment>
<dbReference type="SUPFAM" id="SSF56112">
    <property type="entry name" value="Protein kinase-like (PK-like)"/>
    <property type="match status" value="1"/>
</dbReference>
<dbReference type="PANTHER" id="PTHR47974">
    <property type="entry name" value="OS07G0415500 PROTEIN"/>
    <property type="match status" value="1"/>
</dbReference>
<protein>
    <recommendedName>
        <fullName evidence="19">Receptor-like serine/threonine-protein kinase</fullName>
        <ecNumber evidence="19">2.7.11.1</ecNumber>
    </recommendedName>
</protein>
<dbReference type="InterPro" id="IPR008271">
    <property type="entry name" value="Ser/Thr_kinase_AS"/>
</dbReference>
<dbReference type="InterPro" id="IPR000719">
    <property type="entry name" value="Prot_kinase_dom"/>
</dbReference>
<evidence type="ECO:0000256" key="23">
    <source>
        <dbReference type="SAM" id="SignalP"/>
    </source>
</evidence>
<dbReference type="PROSITE" id="PS50927">
    <property type="entry name" value="BULB_LECTIN"/>
    <property type="match status" value="1"/>
</dbReference>
<dbReference type="GO" id="GO:0030246">
    <property type="term" value="F:carbohydrate binding"/>
    <property type="evidence" value="ECO:0007669"/>
    <property type="project" value="UniProtKB-KW"/>
</dbReference>
<feature type="chain" id="PRO_5040234193" description="Receptor-like serine/threonine-protein kinase" evidence="23">
    <location>
        <begin position="27"/>
        <end position="832"/>
    </location>
</feature>
<evidence type="ECO:0000256" key="12">
    <source>
        <dbReference type="ARBA" id="ARBA00022989"/>
    </source>
</evidence>
<reference evidence="27" key="1">
    <citation type="submission" date="2022-07" db="EMBL/GenBank/DDBJ databases">
        <authorList>
            <person name="Macas J."/>
            <person name="Novak P."/>
            <person name="Neumann P."/>
        </authorList>
    </citation>
    <scope>NUCLEOTIDE SEQUENCE</scope>
</reference>
<dbReference type="AlphaFoldDB" id="A0A9P1E908"/>
<dbReference type="InterPro" id="IPR011009">
    <property type="entry name" value="Kinase-like_dom_sf"/>
</dbReference>
<evidence type="ECO:0000256" key="18">
    <source>
        <dbReference type="ARBA" id="ARBA00048679"/>
    </source>
</evidence>
<dbReference type="Proteomes" id="UP001152484">
    <property type="component" value="Unassembled WGS sequence"/>
</dbReference>
<dbReference type="SMART" id="SM00473">
    <property type="entry name" value="PAN_AP"/>
    <property type="match status" value="1"/>
</dbReference>
<dbReference type="PROSITE" id="PS00108">
    <property type="entry name" value="PROTEIN_KINASE_ST"/>
    <property type="match status" value="1"/>
</dbReference>
<comment type="subcellular location">
    <subcellularLocation>
        <location evidence="1">Cell membrane</location>
        <topology evidence="1">Single-pass type I membrane protein</topology>
    </subcellularLocation>
</comment>
<keyword evidence="9 19" id="KW-0547">Nucleotide-binding</keyword>
<dbReference type="GO" id="GO:0004674">
    <property type="term" value="F:protein serine/threonine kinase activity"/>
    <property type="evidence" value="ECO:0007669"/>
    <property type="project" value="UniProtKB-KW"/>
</dbReference>
<dbReference type="FunFam" id="3.30.200.20:FF:000370">
    <property type="entry name" value="Receptor-like protein kinase 4"/>
    <property type="match status" value="1"/>
</dbReference>
<evidence type="ECO:0000256" key="14">
    <source>
        <dbReference type="ARBA" id="ARBA00023157"/>
    </source>
</evidence>
<dbReference type="InterPro" id="IPR024171">
    <property type="entry name" value="SRK-like_kinase"/>
</dbReference>
<evidence type="ECO:0000259" key="24">
    <source>
        <dbReference type="PROSITE" id="PS50011"/>
    </source>
</evidence>
<feature type="domain" description="Apple" evidence="26">
    <location>
        <begin position="346"/>
        <end position="424"/>
    </location>
</feature>
<evidence type="ECO:0000256" key="8">
    <source>
        <dbReference type="ARBA" id="ARBA00022734"/>
    </source>
</evidence>
<dbReference type="GO" id="GO:0005524">
    <property type="term" value="F:ATP binding"/>
    <property type="evidence" value="ECO:0007669"/>
    <property type="project" value="UniProtKB-UniRule"/>
</dbReference>
<evidence type="ECO:0000256" key="10">
    <source>
        <dbReference type="ARBA" id="ARBA00022777"/>
    </source>
</evidence>
<accession>A0A9P1E908</accession>
<dbReference type="SMART" id="SM00220">
    <property type="entry name" value="S_TKc"/>
    <property type="match status" value="1"/>
</dbReference>
<keyword evidence="10 19" id="KW-0418">Kinase</keyword>
<evidence type="ECO:0000256" key="15">
    <source>
        <dbReference type="ARBA" id="ARBA00023170"/>
    </source>
</evidence>
<dbReference type="InterPro" id="IPR017441">
    <property type="entry name" value="Protein_kinase_ATP_BS"/>
</dbReference>
<evidence type="ECO:0000256" key="3">
    <source>
        <dbReference type="ARBA" id="ARBA00022527"/>
    </source>
</evidence>
<evidence type="ECO:0000259" key="26">
    <source>
        <dbReference type="PROSITE" id="PS50948"/>
    </source>
</evidence>
<feature type="domain" description="Bulb-type lectin" evidence="25">
    <location>
        <begin position="27"/>
        <end position="148"/>
    </location>
</feature>
<dbReference type="Pfam" id="PF08276">
    <property type="entry name" value="PAN_2"/>
    <property type="match status" value="1"/>
</dbReference>
<keyword evidence="3 19" id="KW-0723">Serine/threonine-protein kinase</keyword>
<evidence type="ECO:0000256" key="2">
    <source>
        <dbReference type="ARBA" id="ARBA00022475"/>
    </source>
</evidence>
<dbReference type="PROSITE" id="PS50948">
    <property type="entry name" value="PAN"/>
    <property type="match status" value="1"/>
</dbReference>
<evidence type="ECO:0000259" key="25">
    <source>
        <dbReference type="PROSITE" id="PS50927"/>
    </source>
</evidence>
<evidence type="ECO:0000256" key="22">
    <source>
        <dbReference type="SAM" id="Phobius"/>
    </source>
</evidence>
<dbReference type="PANTHER" id="PTHR47974:SF19">
    <property type="entry name" value="RECEPTOR-LIKE SERINE_THREONINE-PROTEIN KINASE"/>
    <property type="match status" value="1"/>
</dbReference>
<dbReference type="SMART" id="SM00108">
    <property type="entry name" value="B_lectin"/>
    <property type="match status" value="1"/>
</dbReference>
<evidence type="ECO:0000256" key="7">
    <source>
        <dbReference type="ARBA" id="ARBA00022729"/>
    </source>
</evidence>
<keyword evidence="4" id="KW-0597">Phosphoprotein</keyword>
<dbReference type="Pfam" id="PF00954">
    <property type="entry name" value="S_locus_glycop"/>
    <property type="match status" value="1"/>
</dbReference>